<dbReference type="Proteomes" id="UP001165960">
    <property type="component" value="Unassembled WGS sequence"/>
</dbReference>
<evidence type="ECO:0000313" key="1">
    <source>
        <dbReference type="EMBL" id="KAJ9061045.1"/>
    </source>
</evidence>
<dbReference type="EMBL" id="QTSX02005104">
    <property type="protein sequence ID" value="KAJ9061045.1"/>
    <property type="molecule type" value="Genomic_DNA"/>
</dbReference>
<proteinExistence type="predicted"/>
<gene>
    <name evidence="1" type="ORF">DSO57_1024614</name>
</gene>
<name>A0ACC2SFD9_9FUNG</name>
<evidence type="ECO:0000313" key="2">
    <source>
        <dbReference type="Proteomes" id="UP001165960"/>
    </source>
</evidence>
<reference evidence="1" key="1">
    <citation type="submission" date="2022-04" db="EMBL/GenBank/DDBJ databases">
        <title>Genome of the entomopathogenic fungus Entomophthora muscae.</title>
        <authorList>
            <person name="Elya C."/>
            <person name="Lovett B.R."/>
            <person name="Lee E."/>
            <person name="Macias A.M."/>
            <person name="Hajek A.E."/>
            <person name="De Bivort B.L."/>
            <person name="Kasson M.T."/>
            <person name="De Fine Licht H.H."/>
            <person name="Stajich J.E."/>
        </authorList>
    </citation>
    <scope>NUCLEOTIDE SEQUENCE</scope>
    <source>
        <strain evidence="1">Berkeley</strain>
    </source>
</reference>
<protein>
    <submittedName>
        <fullName evidence="1">Uncharacterized protein</fullName>
    </submittedName>
</protein>
<comment type="caution">
    <text evidence="1">The sequence shown here is derived from an EMBL/GenBank/DDBJ whole genome shotgun (WGS) entry which is preliminary data.</text>
</comment>
<sequence length="369" mass="40757">MSLKYIIGIDVGSYLTYVSVVKDGNVISIPTESGKRGFPTSVVFSNGMCLVGEAAEELSGGEVRIVNFKSMYKKTAKGASFGFEPPVQEKYVGKFMGAMRTFKAQEIMAVVLAQAKNNAERFLGEPIKGAVIAVPNYFSIEQRTAMMNAASIANLPVERLISDTSGLMLSKGLEFDGYHFVVDFGSTSFQLAVIAREAGVLRVLEETSCEVGGECLTQKVVENFAQLFKNFGFELTASCGYHSKLWKACEQAKRDLDTTPEVFVKLLLFGRQVVYRIDREIYETICQYELLEIFRLCSAAADHPHHGTYNGIIIAGRSAKSFKFLEVMKTIFPGTFIAAESFSVAHGAAKLHDGRCRGLKEYSHFTFMQ</sequence>
<keyword evidence="2" id="KW-1185">Reference proteome</keyword>
<accession>A0ACC2SFD9</accession>
<organism evidence="1 2">
    <name type="scientific">Entomophthora muscae</name>
    <dbReference type="NCBI Taxonomy" id="34485"/>
    <lineage>
        <taxon>Eukaryota</taxon>
        <taxon>Fungi</taxon>
        <taxon>Fungi incertae sedis</taxon>
        <taxon>Zoopagomycota</taxon>
        <taxon>Entomophthoromycotina</taxon>
        <taxon>Entomophthoromycetes</taxon>
        <taxon>Entomophthorales</taxon>
        <taxon>Entomophthoraceae</taxon>
        <taxon>Entomophthora</taxon>
    </lineage>
</organism>